<comment type="caution">
    <text evidence="2">The sequence shown here is derived from an EMBL/GenBank/DDBJ whole genome shotgun (WGS) entry which is preliminary data.</text>
</comment>
<evidence type="ECO:0000313" key="3">
    <source>
        <dbReference type="Proteomes" id="UP000185860"/>
    </source>
</evidence>
<evidence type="ECO:0000256" key="1">
    <source>
        <dbReference type="SAM" id="Phobius"/>
    </source>
</evidence>
<keyword evidence="1" id="KW-0472">Membrane</keyword>
<evidence type="ECO:0000313" key="2">
    <source>
        <dbReference type="EMBL" id="OKH30037.1"/>
    </source>
</evidence>
<dbReference type="AlphaFoldDB" id="A0A1U7I1V7"/>
<gene>
    <name evidence="2" type="ORF">NIES2119_31675</name>
</gene>
<name>A0A1U7I1V7_9CYAN</name>
<dbReference type="Proteomes" id="UP000185860">
    <property type="component" value="Unassembled WGS sequence"/>
</dbReference>
<reference evidence="2 3" key="1">
    <citation type="submission" date="2016-11" db="EMBL/GenBank/DDBJ databases">
        <title>Draft Genome Sequences of Nine Cyanobacterial Strains from Diverse Habitats.</title>
        <authorList>
            <person name="Zhu T."/>
            <person name="Hou S."/>
            <person name="Lu X."/>
            <person name="Hess W.R."/>
        </authorList>
    </citation>
    <scope>NUCLEOTIDE SEQUENCE [LARGE SCALE GENOMIC DNA]</scope>
    <source>
        <strain evidence="2 3">IAM M-71</strain>
    </source>
</reference>
<dbReference type="EMBL" id="MRCE01000074">
    <property type="protein sequence ID" value="OKH30037.1"/>
    <property type="molecule type" value="Genomic_DNA"/>
</dbReference>
<organism evidence="2 3">
    <name type="scientific">[Phormidium ambiguum] IAM M-71</name>
    <dbReference type="NCBI Taxonomy" id="454136"/>
    <lineage>
        <taxon>Bacteria</taxon>
        <taxon>Bacillati</taxon>
        <taxon>Cyanobacteriota</taxon>
        <taxon>Cyanophyceae</taxon>
        <taxon>Oscillatoriophycideae</taxon>
        <taxon>Aerosakkonematales</taxon>
        <taxon>Aerosakkonemataceae</taxon>
        <taxon>Floridanema</taxon>
    </lineage>
</organism>
<proteinExistence type="predicted"/>
<feature type="transmembrane region" description="Helical" evidence="1">
    <location>
        <begin position="36"/>
        <end position="55"/>
    </location>
</feature>
<feature type="transmembrane region" description="Helical" evidence="1">
    <location>
        <begin position="12"/>
        <end position="30"/>
    </location>
</feature>
<feature type="transmembrane region" description="Helical" evidence="1">
    <location>
        <begin position="62"/>
        <end position="79"/>
    </location>
</feature>
<sequence>MEINRVTIECMTASLLTGLFCQLLAVFRNTSQLGEFAYFSLLALVNISTIAAIYYLKRGRDLGELMFITMGVLVGLWIGV</sequence>
<keyword evidence="1" id="KW-1133">Transmembrane helix</keyword>
<keyword evidence="1" id="KW-0812">Transmembrane</keyword>
<accession>A0A1U7I1V7</accession>
<protein>
    <submittedName>
        <fullName evidence="2">Uncharacterized protein</fullName>
    </submittedName>
</protein>
<dbReference type="STRING" id="454136.NIES2119_31675"/>